<accession>A0A1Y3AS87</accession>
<dbReference type="SUPFAM" id="SSF49265">
    <property type="entry name" value="Fibronectin type III"/>
    <property type="match status" value="1"/>
</dbReference>
<dbReference type="Gene3D" id="2.60.40.10">
    <property type="entry name" value="Immunoglobulins"/>
    <property type="match status" value="1"/>
</dbReference>
<feature type="domain" description="Fibronectin type-III" evidence="1">
    <location>
        <begin position="5"/>
        <end position="106"/>
    </location>
</feature>
<dbReference type="Gene3D" id="2.120.10.30">
    <property type="entry name" value="TolB, C-terminal domain"/>
    <property type="match status" value="1"/>
</dbReference>
<comment type="caution">
    <text evidence="2">The sequence shown here is derived from an EMBL/GenBank/DDBJ whole genome shotgun (WGS) entry which is preliminary data.</text>
</comment>
<dbReference type="InterPro" id="IPR011042">
    <property type="entry name" value="6-blade_b-propeller_TolB-like"/>
</dbReference>
<dbReference type="InterPro" id="IPR003961">
    <property type="entry name" value="FN3_dom"/>
</dbReference>
<feature type="non-terminal residue" evidence="2">
    <location>
        <position position="319"/>
    </location>
</feature>
<dbReference type="EMBL" id="MUJZ01066281">
    <property type="protein sequence ID" value="OTF70316.1"/>
    <property type="molecule type" value="Genomic_DNA"/>
</dbReference>
<name>A0A1Y3AS87_EURMA</name>
<dbReference type="CDD" id="cd00063">
    <property type="entry name" value="FN3"/>
    <property type="match status" value="1"/>
</dbReference>
<dbReference type="PROSITE" id="PS50853">
    <property type="entry name" value="FN3"/>
    <property type="match status" value="1"/>
</dbReference>
<dbReference type="OrthoDB" id="65481at2759"/>
<reference evidence="2 3" key="1">
    <citation type="submission" date="2017-03" db="EMBL/GenBank/DDBJ databases">
        <title>Genome Survey of Euroglyphus maynei.</title>
        <authorList>
            <person name="Arlian L.G."/>
            <person name="Morgan M.S."/>
            <person name="Rider S.D."/>
        </authorList>
    </citation>
    <scope>NUCLEOTIDE SEQUENCE [LARGE SCALE GENOMIC DNA]</scope>
    <source>
        <strain evidence="2">Arlian Lab</strain>
        <tissue evidence="2">Whole body</tissue>
    </source>
</reference>
<evidence type="ECO:0000259" key="1">
    <source>
        <dbReference type="PROSITE" id="PS50853"/>
    </source>
</evidence>
<organism evidence="2 3">
    <name type="scientific">Euroglyphus maynei</name>
    <name type="common">Mayne's house dust mite</name>
    <dbReference type="NCBI Taxonomy" id="6958"/>
    <lineage>
        <taxon>Eukaryota</taxon>
        <taxon>Metazoa</taxon>
        <taxon>Ecdysozoa</taxon>
        <taxon>Arthropoda</taxon>
        <taxon>Chelicerata</taxon>
        <taxon>Arachnida</taxon>
        <taxon>Acari</taxon>
        <taxon>Acariformes</taxon>
        <taxon>Sarcoptiformes</taxon>
        <taxon>Astigmata</taxon>
        <taxon>Psoroptidia</taxon>
        <taxon>Analgoidea</taxon>
        <taxon>Pyroglyphidae</taxon>
        <taxon>Pyroglyphinae</taxon>
        <taxon>Euroglyphus</taxon>
    </lineage>
</organism>
<proteinExistence type="predicted"/>
<keyword evidence="3" id="KW-1185">Reference proteome</keyword>
<dbReference type="InterPro" id="IPR013783">
    <property type="entry name" value="Ig-like_fold"/>
</dbReference>
<protein>
    <recommendedName>
        <fullName evidence="1">Fibronectin type-III domain-containing protein</fullName>
    </recommendedName>
</protein>
<gene>
    <name evidence="2" type="ORF">BLA29_007800</name>
</gene>
<dbReference type="AlphaFoldDB" id="A0A1Y3AS87"/>
<dbReference type="Pfam" id="PF00041">
    <property type="entry name" value="fn3"/>
    <property type="match status" value="1"/>
</dbReference>
<dbReference type="InterPro" id="IPR036116">
    <property type="entry name" value="FN3_sf"/>
</dbReference>
<evidence type="ECO:0000313" key="3">
    <source>
        <dbReference type="Proteomes" id="UP000194236"/>
    </source>
</evidence>
<dbReference type="SUPFAM" id="SSF63825">
    <property type="entry name" value="YWTD domain"/>
    <property type="match status" value="1"/>
</dbReference>
<dbReference type="Proteomes" id="UP000194236">
    <property type="component" value="Unassembled WGS sequence"/>
</dbReference>
<evidence type="ECO:0000313" key="2">
    <source>
        <dbReference type="EMBL" id="OTF70316.1"/>
    </source>
</evidence>
<sequence length="319" mass="36936">MNDGDKLNPKRTKPEKRFAAEARWLEPENPNGEIQSYTISLWTMDTGNVTKVTSIINKVISNQLSYRFEDLKPNATYYFEVRATTLVGEGPPSQVIQFKTFRSEPPMRLLLAERDSIYEADMDLKQIVRPIIKSLSPSLMDYNFAENRLYFVEDGNFLKCSKLIHNDDDGEIVRPLRNHQAVQSGQSGNYTILAHFQQSITSITMDWLGRRLYISTVDFFRNHSTVWCYTEETQSTTIVLTIAGKYINTMRIDPYRSMLIWTAQPIISKIPGRFNNQHQSTSFYMITAHRCRLAINGSVCDEQYIDYFQSPSRDRLCNC</sequence>